<accession>A0A917TVA2</accession>
<dbReference type="RefSeq" id="WP_117156288.1">
    <property type="nucleotide sequence ID" value="NZ_BMLG01000021.1"/>
</dbReference>
<sequence length="95" mass="10925">MVDGDFQNRLNEISSNLINMHVSDLFNKINKSNSNNRLRELSVDEKKQIQESVEGLKSQTEAFLADQQNSTNNMQLQTEELIKKLQQIQSNKTNS</sequence>
<reference evidence="1" key="2">
    <citation type="submission" date="2020-09" db="EMBL/GenBank/DDBJ databases">
        <authorList>
            <person name="Sun Q."/>
            <person name="Zhou Y."/>
        </authorList>
    </citation>
    <scope>NUCLEOTIDE SEQUENCE</scope>
    <source>
        <strain evidence="1">CGMCC 1.6333</strain>
    </source>
</reference>
<keyword evidence="2" id="KW-1185">Reference proteome</keyword>
<dbReference type="OrthoDB" id="2971679at2"/>
<dbReference type="AlphaFoldDB" id="A0A917TVA2"/>
<protein>
    <submittedName>
        <fullName evidence="1">Uncharacterized protein</fullName>
    </submittedName>
</protein>
<reference evidence="1" key="1">
    <citation type="journal article" date="2014" name="Int. J. Syst. Evol. Microbiol.">
        <title>Complete genome sequence of Corynebacterium casei LMG S-19264T (=DSM 44701T), isolated from a smear-ripened cheese.</title>
        <authorList>
            <consortium name="US DOE Joint Genome Institute (JGI-PGF)"/>
            <person name="Walter F."/>
            <person name="Albersmeier A."/>
            <person name="Kalinowski J."/>
            <person name="Ruckert C."/>
        </authorList>
    </citation>
    <scope>NUCLEOTIDE SEQUENCE</scope>
    <source>
        <strain evidence="1">CGMCC 1.6333</strain>
    </source>
</reference>
<dbReference type="EMBL" id="BMLG01000021">
    <property type="protein sequence ID" value="GGM39683.1"/>
    <property type="molecule type" value="Genomic_DNA"/>
</dbReference>
<name>A0A917TVA2_9BACI</name>
<evidence type="ECO:0000313" key="2">
    <source>
        <dbReference type="Proteomes" id="UP000618460"/>
    </source>
</evidence>
<comment type="caution">
    <text evidence="1">The sequence shown here is derived from an EMBL/GenBank/DDBJ whole genome shotgun (WGS) entry which is preliminary data.</text>
</comment>
<gene>
    <name evidence="1" type="ORF">GCM10011351_27280</name>
</gene>
<proteinExistence type="predicted"/>
<dbReference type="Proteomes" id="UP000618460">
    <property type="component" value="Unassembled WGS sequence"/>
</dbReference>
<organism evidence="1 2">
    <name type="scientific">Paraliobacillus quinghaiensis</name>
    <dbReference type="NCBI Taxonomy" id="470815"/>
    <lineage>
        <taxon>Bacteria</taxon>
        <taxon>Bacillati</taxon>
        <taxon>Bacillota</taxon>
        <taxon>Bacilli</taxon>
        <taxon>Bacillales</taxon>
        <taxon>Bacillaceae</taxon>
        <taxon>Paraliobacillus</taxon>
    </lineage>
</organism>
<evidence type="ECO:0000313" key="1">
    <source>
        <dbReference type="EMBL" id="GGM39683.1"/>
    </source>
</evidence>